<reference evidence="2" key="1">
    <citation type="submission" date="2016-10" db="EMBL/GenBank/DDBJ databases">
        <authorList>
            <person name="Varghese N."/>
            <person name="Submissions S."/>
        </authorList>
    </citation>
    <scope>NUCLEOTIDE SEQUENCE [LARGE SCALE GENOMIC DNA]</scope>
    <source>
        <strain evidence="2">Mob M</strain>
    </source>
</reference>
<dbReference type="Proteomes" id="UP000198535">
    <property type="component" value="Unassembled WGS sequence"/>
</dbReference>
<keyword evidence="2" id="KW-1185">Reference proteome</keyword>
<proteinExistence type="predicted"/>
<organism evidence="1 2">
    <name type="scientific">Methanolobus profundi</name>
    <dbReference type="NCBI Taxonomy" id="487685"/>
    <lineage>
        <taxon>Archaea</taxon>
        <taxon>Methanobacteriati</taxon>
        <taxon>Methanobacteriota</taxon>
        <taxon>Stenosarchaea group</taxon>
        <taxon>Methanomicrobia</taxon>
        <taxon>Methanosarcinales</taxon>
        <taxon>Methanosarcinaceae</taxon>
        <taxon>Methanolobus</taxon>
    </lineage>
</organism>
<protein>
    <submittedName>
        <fullName evidence="1">Uncharacterized protein</fullName>
    </submittedName>
</protein>
<accession>A0A1I4ULK4</accession>
<name>A0A1I4ULK4_9EURY</name>
<gene>
    <name evidence="1" type="ORF">SAMN04488696_2777</name>
</gene>
<dbReference type="STRING" id="487685.SAMN04488696_2777"/>
<evidence type="ECO:0000313" key="1">
    <source>
        <dbReference type="EMBL" id="SFM89846.1"/>
    </source>
</evidence>
<sequence>MKWRYKKIEVHGDEEVTVPMGSKCLQIRPLGRRNVSFVEWLEPAQEEDN</sequence>
<evidence type="ECO:0000313" key="2">
    <source>
        <dbReference type="Proteomes" id="UP000198535"/>
    </source>
</evidence>
<dbReference type="RefSeq" id="WP_177188089.1">
    <property type="nucleotide sequence ID" value="NZ_FOUJ01000007.1"/>
</dbReference>
<dbReference type="EMBL" id="FOUJ01000007">
    <property type="protein sequence ID" value="SFM89846.1"/>
    <property type="molecule type" value="Genomic_DNA"/>
</dbReference>
<dbReference type="AlphaFoldDB" id="A0A1I4ULK4"/>